<sequence length="205" mass="23850">MDKIDFKKEFKELYKASSKQVQIVNVPKLNYLKIDGMGNPNTAQEYKDAVEALFSLSYTVKFMIKKGSMGIDYGVMPLQGLWYHDNMELFSQERKEEWKWTSLIMQPEFVDKELIDEAVDQVKKKKDLSSIDKIKFESLDEGLVAQIMHIGPYSEEMPTIEKLHNFIEENGYIKVGNHHEIYLSDPRKAAPENLKTILRQPIAKK</sequence>
<dbReference type="InterPro" id="IPR029442">
    <property type="entry name" value="GyrI-like"/>
</dbReference>
<organism evidence="2 3">
    <name type="scientific">Oceanirhabdus seepicola</name>
    <dbReference type="NCBI Taxonomy" id="2828781"/>
    <lineage>
        <taxon>Bacteria</taxon>
        <taxon>Bacillati</taxon>
        <taxon>Bacillota</taxon>
        <taxon>Clostridia</taxon>
        <taxon>Eubacteriales</taxon>
        <taxon>Clostridiaceae</taxon>
        <taxon>Oceanirhabdus</taxon>
    </lineage>
</organism>
<dbReference type="PIRSF" id="PIRSF031644">
    <property type="entry name" value="UCP031644"/>
    <property type="match status" value="1"/>
</dbReference>
<dbReference type="InterPro" id="IPR011256">
    <property type="entry name" value="Reg_factor_effector_dom_sf"/>
</dbReference>
<name>A0A9J6NWS1_9CLOT</name>
<dbReference type="RefSeq" id="WP_250857833.1">
    <property type="nucleotide sequence ID" value="NZ_JAGSOJ010000001.1"/>
</dbReference>
<evidence type="ECO:0000313" key="3">
    <source>
        <dbReference type="Proteomes" id="UP001056429"/>
    </source>
</evidence>
<reference evidence="2" key="1">
    <citation type="journal article" date="2021" name="mSystems">
        <title>Bacteria and Archaea Synergistically Convert Glycine Betaine to Biogenic Methane in the Formosa Cold Seep of the South China Sea.</title>
        <authorList>
            <person name="Li L."/>
            <person name="Zhang W."/>
            <person name="Zhang S."/>
            <person name="Song L."/>
            <person name="Sun Q."/>
            <person name="Zhang H."/>
            <person name="Xiang H."/>
            <person name="Dong X."/>
        </authorList>
    </citation>
    <scope>NUCLEOTIDE SEQUENCE</scope>
    <source>
        <strain evidence="2">ZWT</strain>
    </source>
</reference>
<feature type="domain" description="GyrI-like small molecule binding" evidence="1">
    <location>
        <begin position="20"/>
        <end position="198"/>
    </location>
</feature>
<gene>
    <name evidence="2" type="ORF">KDK92_04380</name>
</gene>
<evidence type="ECO:0000313" key="2">
    <source>
        <dbReference type="EMBL" id="MCM1988967.1"/>
    </source>
</evidence>
<dbReference type="EMBL" id="JAGSOJ010000001">
    <property type="protein sequence ID" value="MCM1988967.1"/>
    <property type="molecule type" value="Genomic_DNA"/>
</dbReference>
<dbReference type="InterPro" id="IPR008319">
    <property type="entry name" value="GyrI-like_CCH_Lin2189-like"/>
</dbReference>
<reference evidence="2" key="2">
    <citation type="submission" date="2021-04" db="EMBL/GenBank/DDBJ databases">
        <authorList>
            <person name="Dong X."/>
        </authorList>
    </citation>
    <scope>NUCLEOTIDE SEQUENCE</scope>
    <source>
        <strain evidence="2">ZWT</strain>
    </source>
</reference>
<dbReference type="Proteomes" id="UP001056429">
    <property type="component" value="Unassembled WGS sequence"/>
</dbReference>
<keyword evidence="3" id="KW-1185">Reference proteome</keyword>
<dbReference type="AlphaFoldDB" id="A0A9J6NWS1"/>
<comment type="caution">
    <text evidence="2">The sequence shown here is derived from an EMBL/GenBank/DDBJ whole genome shotgun (WGS) entry which is preliminary data.</text>
</comment>
<accession>A0A9J6NWS1</accession>
<evidence type="ECO:0000259" key="1">
    <source>
        <dbReference type="Pfam" id="PF06445"/>
    </source>
</evidence>
<dbReference type="Gene3D" id="3.20.80.10">
    <property type="entry name" value="Regulatory factor, effector binding domain"/>
    <property type="match status" value="1"/>
</dbReference>
<protein>
    <submittedName>
        <fullName evidence="2">GyrI-like domain-containing protein</fullName>
    </submittedName>
</protein>
<dbReference type="Pfam" id="PF06445">
    <property type="entry name" value="GyrI-like"/>
    <property type="match status" value="1"/>
</dbReference>
<dbReference type="SUPFAM" id="SSF55136">
    <property type="entry name" value="Probable bacterial effector-binding domain"/>
    <property type="match status" value="1"/>
</dbReference>
<proteinExistence type="predicted"/>